<reference evidence="2" key="2">
    <citation type="submission" date="2017-02" db="EMBL/GenBank/DDBJ databases">
        <title>Sunflower complete genome.</title>
        <authorList>
            <person name="Langlade N."/>
            <person name="Munos S."/>
        </authorList>
    </citation>
    <scope>NUCLEOTIDE SEQUENCE [LARGE SCALE GENOMIC DNA]</scope>
    <source>
        <tissue evidence="2">Leaves</tissue>
    </source>
</reference>
<dbReference type="Gramene" id="mRNA:HanXRQr2_Chr06g0255051">
    <property type="protein sequence ID" value="mRNA:HanXRQr2_Chr06g0255051"/>
    <property type="gene ID" value="HanXRQr2_Chr06g0255051"/>
</dbReference>
<reference evidence="1" key="3">
    <citation type="submission" date="2020-06" db="EMBL/GenBank/DDBJ databases">
        <title>Helianthus annuus Genome sequencing and assembly Release 2.</title>
        <authorList>
            <person name="Gouzy J."/>
            <person name="Langlade N."/>
            <person name="Munos S."/>
        </authorList>
    </citation>
    <scope>NUCLEOTIDE SEQUENCE</scope>
    <source>
        <tissue evidence="1">Leaves</tissue>
    </source>
</reference>
<reference evidence="1 3" key="1">
    <citation type="journal article" date="2017" name="Nature">
        <title>The sunflower genome provides insights into oil metabolism, flowering and Asterid evolution.</title>
        <authorList>
            <person name="Badouin H."/>
            <person name="Gouzy J."/>
            <person name="Grassa C.J."/>
            <person name="Murat F."/>
            <person name="Staton S.E."/>
            <person name="Cottret L."/>
            <person name="Lelandais-Briere C."/>
            <person name="Owens G.L."/>
            <person name="Carrere S."/>
            <person name="Mayjonade B."/>
            <person name="Legrand L."/>
            <person name="Gill N."/>
            <person name="Kane N.C."/>
            <person name="Bowers J.E."/>
            <person name="Hubner S."/>
            <person name="Bellec A."/>
            <person name="Berard A."/>
            <person name="Berges H."/>
            <person name="Blanchet N."/>
            <person name="Boniface M.C."/>
            <person name="Brunel D."/>
            <person name="Catrice O."/>
            <person name="Chaidir N."/>
            <person name="Claudel C."/>
            <person name="Donnadieu C."/>
            <person name="Faraut T."/>
            <person name="Fievet G."/>
            <person name="Helmstetter N."/>
            <person name="King M."/>
            <person name="Knapp S.J."/>
            <person name="Lai Z."/>
            <person name="Le Paslier M.C."/>
            <person name="Lippi Y."/>
            <person name="Lorenzon L."/>
            <person name="Mandel J.R."/>
            <person name="Marage G."/>
            <person name="Marchand G."/>
            <person name="Marquand E."/>
            <person name="Bret-Mestries E."/>
            <person name="Morien E."/>
            <person name="Nambeesan S."/>
            <person name="Nguyen T."/>
            <person name="Pegot-Espagnet P."/>
            <person name="Pouilly N."/>
            <person name="Raftis F."/>
            <person name="Sallet E."/>
            <person name="Schiex T."/>
            <person name="Thomas J."/>
            <person name="Vandecasteele C."/>
            <person name="Vares D."/>
            <person name="Vear F."/>
            <person name="Vautrin S."/>
            <person name="Crespi M."/>
            <person name="Mangin B."/>
            <person name="Burke J.M."/>
            <person name="Salse J."/>
            <person name="Munos S."/>
            <person name="Vincourt P."/>
            <person name="Rieseberg L.H."/>
            <person name="Langlade N.B."/>
        </authorList>
    </citation>
    <scope>NUCLEOTIDE SEQUENCE [LARGE SCALE GENOMIC DNA]</scope>
    <source>
        <strain evidence="3">cv. SF193</strain>
        <tissue evidence="1">Leaves</tissue>
    </source>
</reference>
<evidence type="ECO:0000313" key="1">
    <source>
        <dbReference type="EMBL" id="KAF5802043.1"/>
    </source>
</evidence>
<dbReference type="EMBL" id="CM007903">
    <property type="protein sequence ID" value="OTF96944.1"/>
    <property type="molecule type" value="Genomic_DNA"/>
</dbReference>
<sequence length="125" mass="14721">MWCPYGYNLVLLRGCRRSFRLRLRSFFHLLGCAAVITRSSGLNSRSLRSRGCLRQIEEQVYQDRATLQELKRWFDGLQIGLFTRQQVSRDLMRMPSISVQELCVVSNIECGDRDMEFMAMLKDKY</sequence>
<evidence type="ECO:0000313" key="2">
    <source>
        <dbReference type="EMBL" id="OTF96944.1"/>
    </source>
</evidence>
<proteinExistence type="predicted"/>
<protein>
    <submittedName>
        <fullName evidence="2">Uncharacterized protein</fullName>
    </submittedName>
</protein>
<keyword evidence="3" id="KW-1185">Reference proteome</keyword>
<accession>A0A251SDK5</accession>
<dbReference type="Proteomes" id="UP000215914">
    <property type="component" value="Chromosome 14"/>
</dbReference>
<evidence type="ECO:0000313" key="3">
    <source>
        <dbReference type="Proteomes" id="UP000215914"/>
    </source>
</evidence>
<gene>
    <name evidence="2" type="ORF">HannXRQ_Chr14g0429091</name>
    <name evidence="1" type="ORF">HanXRQr2_Chr06g0255051</name>
</gene>
<dbReference type="EMBL" id="MNCJ02000321">
    <property type="protein sequence ID" value="KAF5802043.1"/>
    <property type="molecule type" value="Genomic_DNA"/>
</dbReference>
<organism evidence="2 3">
    <name type="scientific">Helianthus annuus</name>
    <name type="common">Common sunflower</name>
    <dbReference type="NCBI Taxonomy" id="4232"/>
    <lineage>
        <taxon>Eukaryota</taxon>
        <taxon>Viridiplantae</taxon>
        <taxon>Streptophyta</taxon>
        <taxon>Embryophyta</taxon>
        <taxon>Tracheophyta</taxon>
        <taxon>Spermatophyta</taxon>
        <taxon>Magnoliopsida</taxon>
        <taxon>eudicotyledons</taxon>
        <taxon>Gunneridae</taxon>
        <taxon>Pentapetalae</taxon>
        <taxon>asterids</taxon>
        <taxon>campanulids</taxon>
        <taxon>Asterales</taxon>
        <taxon>Asteraceae</taxon>
        <taxon>Asteroideae</taxon>
        <taxon>Heliantheae alliance</taxon>
        <taxon>Heliantheae</taxon>
        <taxon>Helianthus</taxon>
    </lineage>
</organism>
<dbReference type="AlphaFoldDB" id="A0A251SDK5"/>
<dbReference type="InParanoid" id="A0A251SDK5"/>
<name>A0A251SDK5_HELAN</name>